<keyword evidence="1" id="KW-1133">Transmembrane helix</keyword>
<keyword evidence="1" id="KW-0812">Transmembrane</keyword>
<keyword evidence="1" id="KW-0472">Membrane</keyword>
<proteinExistence type="predicted"/>
<protein>
    <submittedName>
        <fullName evidence="2">Uncharacterized protein</fullName>
    </submittedName>
</protein>
<dbReference type="Proteomes" id="UP000290560">
    <property type="component" value="Unassembled WGS sequence"/>
</dbReference>
<evidence type="ECO:0000313" key="2">
    <source>
        <dbReference type="EMBL" id="RZR72467.1"/>
    </source>
</evidence>
<organism evidence="2">
    <name type="scientific">Ensete ventricosum</name>
    <name type="common">Abyssinian banana</name>
    <name type="synonym">Musa ensete</name>
    <dbReference type="NCBI Taxonomy" id="4639"/>
    <lineage>
        <taxon>Eukaryota</taxon>
        <taxon>Viridiplantae</taxon>
        <taxon>Streptophyta</taxon>
        <taxon>Embryophyta</taxon>
        <taxon>Tracheophyta</taxon>
        <taxon>Spermatophyta</taxon>
        <taxon>Magnoliopsida</taxon>
        <taxon>Liliopsida</taxon>
        <taxon>Zingiberales</taxon>
        <taxon>Musaceae</taxon>
        <taxon>Ensete</taxon>
    </lineage>
</organism>
<evidence type="ECO:0000256" key="1">
    <source>
        <dbReference type="SAM" id="Phobius"/>
    </source>
</evidence>
<sequence length="108" mass="12613">MDPLRSYLGRLLQEEITPVIMVLSTPLYASCSVPVRTASDQPYRLQMFKLRLAYASDIHLQNYEVTVYCRLGLLIMTVCCIYLFSLCKDSLYLYLRWFIKTSGTRELQ</sequence>
<accession>A0A445MDY9</accession>
<dbReference type="EMBL" id="KV875692">
    <property type="protein sequence ID" value="RZR72467.1"/>
    <property type="molecule type" value="Genomic_DNA"/>
</dbReference>
<name>A0A445MDY9_ENSVE</name>
<dbReference type="AlphaFoldDB" id="A0A445MDY9"/>
<gene>
    <name evidence="2" type="ORF">BHM03_00013716</name>
</gene>
<feature type="transmembrane region" description="Helical" evidence="1">
    <location>
        <begin position="65"/>
        <end position="87"/>
    </location>
</feature>
<reference evidence="2" key="1">
    <citation type="journal article" date="2018" name="Data Brief">
        <title>Genome sequence data from 17 accessions of Ensete ventricosum, a staple food crop for millions in Ethiopia.</title>
        <authorList>
            <person name="Yemataw Z."/>
            <person name="Muzemil S."/>
            <person name="Ambachew D."/>
            <person name="Tripathi L."/>
            <person name="Tesfaye K."/>
            <person name="Chala A."/>
            <person name="Farbos A."/>
            <person name="O'Neill P."/>
            <person name="Moore K."/>
            <person name="Grant M."/>
            <person name="Studholme D.J."/>
        </authorList>
    </citation>
    <scope>NUCLEOTIDE SEQUENCE [LARGE SCALE GENOMIC DNA]</scope>
    <source>
        <tissue evidence="2">Leaf</tissue>
    </source>
</reference>